<keyword evidence="1" id="KW-0812">Transmembrane</keyword>
<sequence length="184" mass="19530">MITLVGMDSESIKAKRGRVMIVGVCLFLLGALAVSMPFMASLAVETLVGWLMVSAGVVQAVSGYRERRQGRSGAGDFLWALLAAMTGIILLAKPLSGVVTLTMILSVYFVLEGVFKVFTALKLRGLVGWGWLLVSGVLSLFLAGLIWHNLFAAAWGVGLLVGINLLFTGATLFSLGLRLGKEPS</sequence>
<reference evidence="2 3" key="1">
    <citation type="submission" date="2022-01" db="EMBL/GenBank/DDBJ databases">
        <title>Dethiosulfovibrio faecalis sp. nov., a novel proteolytic, non-sulfur-reducing bacterium isolated from a marine aquaculture solid waste bioreactor.</title>
        <authorList>
            <person name="Grabowski S."/>
            <person name="Apolinario E."/>
            <person name="Schneider N."/>
            <person name="Marshall C.W."/>
            <person name="Sowers K.R."/>
        </authorList>
    </citation>
    <scope>NUCLEOTIDE SEQUENCE [LARGE SCALE GENOMIC DNA]</scope>
    <source>
        <strain evidence="2 3">DSM 12537</strain>
    </source>
</reference>
<comment type="caution">
    <text evidence="2">The sequence shown here is derived from an EMBL/GenBank/DDBJ whole genome shotgun (WGS) entry which is preliminary data.</text>
</comment>
<evidence type="ECO:0000313" key="2">
    <source>
        <dbReference type="EMBL" id="MCF4143129.1"/>
    </source>
</evidence>
<feature type="transmembrane region" description="Helical" evidence="1">
    <location>
        <begin position="76"/>
        <end position="92"/>
    </location>
</feature>
<name>A0ABS9EPK9_9BACT</name>
<feature type="transmembrane region" description="Helical" evidence="1">
    <location>
        <begin position="21"/>
        <end position="41"/>
    </location>
</feature>
<gene>
    <name evidence="2" type="ORF">L2W38_09925</name>
</gene>
<dbReference type="Pfam" id="PF03729">
    <property type="entry name" value="DUF308"/>
    <property type="match status" value="1"/>
</dbReference>
<accession>A0ABS9EPK9</accession>
<dbReference type="PANTHER" id="PTHR34989:SF1">
    <property type="entry name" value="PROTEIN HDED"/>
    <property type="match status" value="1"/>
</dbReference>
<keyword evidence="1" id="KW-0472">Membrane</keyword>
<protein>
    <submittedName>
        <fullName evidence="2">HdeD family acid-resistance protein</fullName>
    </submittedName>
</protein>
<feature type="transmembrane region" description="Helical" evidence="1">
    <location>
        <begin position="126"/>
        <end position="147"/>
    </location>
</feature>
<dbReference type="InterPro" id="IPR052712">
    <property type="entry name" value="Acid_resist_chaperone_HdeD"/>
</dbReference>
<dbReference type="RefSeq" id="WP_236099834.1">
    <property type="nucleotide sequence ID" value="NZ_JAKGUD010000011.1"/>
</dbReference>
<dbReference type="PANTHER" id="PTHR34989">
    <property type="entry name" value="PROTEIN HDED"/>
    <property type="match status" value="1"/>
</dbReference>
<dbReference type="Proteomes" id="UP001200430">
    <property type="component" value="Unassembled WGS sequence"/>
</dbReference>
<evidence type="ECO:0000256" key="1">
    <source>
        <dbReference type="SAM" id="Phobius"/>
    </source>
</evidence>
<dbReference type="EMBL" id="JAKGUD010000011">
    <property type="protein sequence ID" value="MCF4143129.1"/>
    <property type="molecule type" value="Genomic_DNA"/>
</dbReference>
<keyword evidence="3" id="KW-1185">Reference proteome</keyword>
<organism evidence="2 3">
    <name type="scientific">Dethiosulfovibrio marinus</name>
    <dbReference type="NCBI Taxonomy" id="133532"/>
    <lineage>
        <taxon>Bacteria</taxon>
        <taxon>Thermotogati</taxon>
        <taxon>Synergistota</taxon>
        <taxon>Synergistia</taxon>
        <taxon>Synergistales</taxon>
        <taxon>Dethiosulfovibrionaceae</taxon>
        <taxon>Dethiosulfovibrio</taxon>
    </lineage>
</organism>
<dbReference type="InterPro" id="IPR005325">
    <property type="entry name" value="DUF308_memb"/>
</dbReference>
<keyword evidence="1" id="KW-1133">Transmembrane helix</keyword>
<evidence type="ECO:0000313" key="3">
    <source>
        <dbReference type="Proteomes" id="UP001200430"/>
    </source>
</evidence>
<proteinExistence type="predicted"/>
<feature type="transmembrane region" description="Helical" evidence="1">
    <location>
        <begin position="153"/>
        <end position="177"/>
    </location>
</feature>
<feature type="transmembrane region" description="Helical" evidence="1">
    <location>
        <begin position="47"/>
        <end position="64"/>
    </location>
</feature>